<dbReference type="EMBL" id="SJPZ01000002">
    <property type="protein sequence ID" value="TWU62587.1"/>
    <property type="molecule type" value="Genomic_DNA"/>
</dbReference>
<protein>
    <submittedName>
        <fullName evidence="1">Uncharacterized protein</fullName>
    </submittedName>
</protein>
<dbReference type="Proteomes" id="UP000316476">
    <property type="component" value="Unassembled WGS sequence"/>
</dbReference>
<reference evidence="1 2" key="1">
    <citation type="submission" date="2019-02" db="EMBL/GenBank/DDBJ databases">
        <title>Deep-cultivation of Planctomycetes and their phenomic and genomic characterization uncovers novel biology.</title>
        <authorList>
            <person name="Wiegand S."/>
            <person name="Jogler M."/>
            <person name="Boedeker C."/>
            <person name="Pinto D."/>
            <person name="Vollmers J."/>
            <person name="Rivas-Marin E."/>
            <person name="Kohn T."/>
            <person name="Peeters S.H."/>
            <person name="Heuer A."/>
            <person name="Rast P."/>
            <person name="Oberbeckmann S."/>
            <person name="Bunk B."/>
            <person name="Jeske O."/>
            <person name="Meyerdierks A."/>
            <person name="Storesund J.E."/>
            <person name="Kallscheuer N."/>
            <person name="Luecker S."/>
            <person name="Lage O.M."/>
            <person name="Pohl T."/>
            <person name="Merkel B.J."/>
            <person name="Hornburger P."/>
            <person name="Mueller R.-W."/>
            <person name="Bruemmer F."/>
            <person name="Labrenz M."/>
            <person name="Spormann A.M."/>
            <person name="Op Den Camp H."/>
            <person name="Overmann J."/>
            <person name="Amann R."/>
            <person name="Jetten M.S.M."/>
            <person name="Mascher T."/>
            <person name="Medema M.H."/>
            <person name="Devos D.P."/>
            <person name="Kaster A.-K."/>
            <person name="Ovreas L."/>
            <person name="Rohde M."/>
            <person name="Galperin M.Y."/>
            <person name="Jogler C."/>
        </authorList>
    </citation>
    <scope>NUCLEOTIDE SEQUENCE [LARGE SCALE GENOMIC DNA]</scope>
    <source>
        <strain evidence="1 2">V7</strain>
    </source>
</reference>
<gene>
    <name evidence="1" type="ORF">V7x_43220</name>
</gene>
<proteinExistence type="predicted"/>
<comment type="caution">
    <text evidence="1">The sequence shown here is derived from an EMBL/GenBank/DDBJ whole genome shotgun (WGS) entry which is preliminary data.</text>
</comment>
<evidence type="ECO:0000313" key="2">
    <source>
        <dbReference type="Proteomes" id="UP000316476"/>
    </source>
</evidence>
<name>A0A5C6FKR1_9PLAN</name>
<dbReference type="AlphaFoldDB" id="A0A5C6FKR1"/>
<evidence type="ECO:0000313" key="1">
    <source>
        <dbReference type="EMBL" id="TWU62587.1"/>
    </source>
</evidence>
<organism evidence="1 2">
    <name type="scientific">Crateriforma conspicua</name>
    <dbReference type="NCBI Taxonomy" id="2527996"/>
    <lineage>
        <taxon>Bacteria</taxon>
        <taxon>Pseudomonadati</taxon>
        <taxon>Planctomycetota</taxon>
        <taxon>Planctomycetia</taxon>
        <taxon>Planctomycetales</taxon>
        <taxon>Planctomycetaceae</taxon>
        <taxon>Crateriforma</taxon>
    </lineage>
</organism>
<accession>A0A5C6FKR1</accession>
<sequence length="41" mass="4982">MRNCKGRRFREQFGLLRRQFLQEDQLPFSNVLSETVLRQAL</sequence>